<dbReference type="PANTHER" id="PTHR30576">
    <property type="entry name" value="COLANIC BIOSYNTHESIS UDP-GLUCOSE LIPID CARRIER TRANSFERASE"/>
    <property type="match status" value="1"/>
</dbReference>
<dbReference type="PANTHER" id="PTHR30576:SF8">
    <property type="entry name" value="UNDECAPRENYL-PHOSPHATE GALACTOSE PHOSPHOTRANSFERASE"/>
    <property type="match status" value="1"/>
</dbReference>
<feature type="transmembrane region" description="Helical" evidence="2">
    <location>
        <begin position="12"/>
        <end position="36"/>
    </location>
</feature>
<dbReference type="OrthoDB" id="9808602at2"/>
<evidence type="ECO:0000256" key="2">
    <source>
        <dbReference type="SAM" id="Phobius"/>
    </source>
</evidence>
<dbReference type="RefSeq" id="WP_004330766.1">
    <property type="nucleotide sequence ID" value="NC_015501.1"/>
</dbReference>
<gene>
    <name evidence="4" type="ordered locus">Poras_0564</name>
</gene>
<keyword evidence="4" id="KW-0808">Transferase</keyword>
<proteinExistence type="inferred from homology"/>
<dbReference type="GO" id="GO:0047360">
    <property type="term" value="F:undecaprenyl-phosphate galactose phosphotransferase activity"/>
    <property type="evidence" value="ECO:0007669"/>
    <property type="project" value="UniProtKB-EC"/>
</dbReference>
<feature type="domain" description="Bacterial sugar transferase" evidence="3">
    <location>
        <begin position="7"/>
        <end position="201"/>
    </location>
</feature>
<keyword evidence="2" id="KW-0472">Membrane</keyword>
<comment type="similarity">
    <text evidence="1">Belongs to the bacterial sugar transferase family.</text>
</comment>
<dbReference type="eggNOG" id="COG2148">
    <property type="taxonomic scope" value="Bacteria"/>
</dbReference>
<keyword evidence="2" id="KW-0812">Transmembrane</keyword>
<dbReference type="EMBL" id="CP002689">
    <property type="protein sequence ID" value="AEE12517.1"/>
    <property type="molecule type" value="Genomic_DNA"/>
</dbReference>
<evidence type="ECO:0000313" key="4">
    <source>
        <dbReference type="EMBL" id="AEE12517.1"/>
    </source>
</evidence>
<dbReference type="Pfam" id="PF02397">
    <property type="entry name" value="Bac_transf"/>
    <property type="match status" value="1"/>
</dbReference>
<evidence type="ECO:0000313" key="5">
    <source>
        <dbReference type="Proteomes" id="UP000006545"/>
    </source>
</evidence>
<name>F4KNV9_PORAD</name>
<dbReference type="EC" id="2.7.8.6" evidence="4"/>
<organism evidence="4 5">
    <name type="scientific">Porphyromonas asaccharolytica (strain ATCC 25260 / DSM 20707 / BCRC 10618 / CCUG 7834 / JCM 6326 / LMG 13178 / VPI 4198 / B440)</name>
    <name type="common">Bacteroides asaccharolyticus</name>
    <dbReference type="NCBI Taxonomy" id="879243"/>
    <lineage>
        <taxon>Bacteria</taxon>
        <taxon>Pseudomonadati</taxon>
        <taxon>Bacteroidota</taxon>
        <taxon>Bacteroidia</taxon>
        <taxon>Bacteroidales</taxon>
        <taxon>Porphyromonadaceae</taxon>
        <taxon>Porphyromonas</taxon>
    </lineage>
</organism>
<protein>
    <submittedName>
        <fullName evidence="4">Undecaprenyl-phosphate galactose phosphotransferase</fullName>
        <ecNumber evidence="4">2.7.8.6</ecNumber>
    </submittedName>
</protein>
<reference evidence="5" key="1">
    <citation type="submission" date="2011-04" db="EMBL/GenBank/DDBJ databases">
        <title>The complete genome of Porphyromonas asaccharolytica DSM 20707.</title>
        <authorList>
            <person name="Lucas S."/>
            <person name="Han J."/>
            <person name="Lapidus A."/>
            <person name="Bruce D."/>
            <person name="Goodwin L."/>
            <person name="Pitluck S."/>
            <person name="Peters L."/>
            <person name="Kyrpides N."/>
            <person name="Mavromatis K."/>
            <person name="Ivanova N."/>
            <person name="Ovchinnikova G."/>
            <person name="Pagani I."/>
            <person name="Lu M."/>
            <person name="Detter J.C."/>
            <person name="Tapia R."/>
            <person name="Han C."/>
            <person name="Land M."/>
            <person name="Hauser L."/>
            <person name="Markowitz V."/>
            <person name="Cheng J.-F."/>
            <person name="Hugenholtz P."/>
            <person name="Woyke T."/>
            <person name="Wu D."/>
            <person name="Gronow S."/>
            <person name="Wellnitz S."/>
            <person name="Brambilla E."/>
            <person name="Klenk H.-P."/>
            <person name="Eisen J.A."/>
        </authorList>
    </citation>
    <scope>NUCLEOTIDE SEQUENCE [LARGE SCALE GENOMIC DNA]</scope>
    <source>
        <strain evidence="5">ATCC 25260 / DSM 20707 / VPI 4198</strain>
    </source>
</reference>
<dbReference type="AlphaFoldDB" id="F4KNV9"/>
<keyword evidence="5" id="KW-1185">Reference proteome</keyword>
<evidence type="ECO:0000259" key="3">
    <source>
        <dbReference type="Pfam" id="PF02397"/>
    </source>
</evidence>
<accession>F4KNV9</accession>
<dbReference type="InterPro" id="IPR003362">
    <property type="entry name" value="Bact_transf"/>
</dbReference>
<sequence>MYRNYLKRLLDIICSLLGLIILSPLLLVVIVVMLFANKGAGVFFSQARPGRGERLFNMYKFKSMTDERDAAGNLLPDAKRLTAMGRFIRKTSIDELPQLWNVLRGDMSLVGPRPFLATYRQIPTKRRKVEIISVSIEGDAIEITPAQRVRYEVRPGITGLAQINGRNKLSYQRRFEYDAWYVRHLSLALDLKILLKTIGLTLRMKDVSSATGETSETFTGEN</sequence>
<dbReference type="KEGG" id="pah:Poras_0564"/>
<dbReference type="HOGENOM" id="CLU_024920_1_4_10"/>
<dbReference type="Proteomes" id="UP000006545">
    <property type="component" value="Chromosome"/>
</dbReference>
<keyword evidence="2" id="KW-1133">Transmembrane helix</keyword>
<dbReference type="STRING" id="879243.Poras_0564"/>
<evidence type="ECO:0000256" key="1">
    <source>
        <dbReference type="ARBA" id="ARBA00006464"/>
    </source>
</evidence>